<protein>
    <submittedName>
        <fullName evidence="2">Putative piggybac transposable element-derived</fullName>
    </submittedName>
</protein>
<dbReference type="AlphaFoldDB" id="A0A090XA18"/>
<name>A0A090XA18_IXORI</name>
<dbReference type="EMBL" id="GBIH01001831">
    <property type="protein sequence ID" value="JAC92879.1"/>
    <property type="molecule type" value="mRNA"/>
</dbReference>
<proteinExistence type="evidence at transcript level"/>
<accession>A0A090XA18</accession>
<feature type="non-terminal residue" evidence="2">
    <location>
        <position position="1"/>
    </location>
</feature>
<sequence>QLSARRKGGRPSNGDDPTRLTARHFMSVIPPTAAKRNPTRVCHVCAQSKTRQTKRKRIALHVFSVRKCHSALYRVSKSTTQKTFSKLK</sequence>
<evidence type="ECO:0000313" key="2">
    <source>
        <dbReference type="EMBL" id="JAC92879.1"/>
    </source>
</evidence>
<reference evidence="2" key="1">
    <citation type="journal article" date="2015" name="PLoS Negl. Trop. Dis.">
        <title>Deep Sequencing Analysis of the Ixodes ricinus Haemocytome.</title>
        <authorList>
            <person name="Kotsyfakis M."/>
            <person name="Kopacek P."/>
            <person name="Franta Z."/>
            <person name="Pedra J.H."/>
            <person name="Ribeiro J.M."/>
        </authorList>
    </citation>
    <scope>NUCLEOTIDE SEQUENCE</scope>
</reference>
<organism evidence="2">
    <name type="scientific">Ixodes ricinus</name>
    <name type="common">Common tick</name>
    <name type="synonym">Acarus ricinus</name>
    <dbReference type="NCBI Taxonomy" id="34613"/>
    <lineage>
        <taxon>Eukaryota</taxon>
        <taxon>Metazoa</taxon>
        <taxon>Ecdysozoa</taxon>
        <taxon>Arthropoda</taxon>
        <taxon>Chelicerata</taxon>
        <taxon>Arachnida</taxon>
        <taxon>Acari</taxon>
        <taxon>Parasitiformes</taxon>
        <taxon>Ixodida</taxon>
        <taxon>Ixodoidea</taxon>
        <taxon>Ixodidae</taxon>
        <taxon>Ixodinae</taxon>
        <taxon>Ixodes</taxon>
    </lineage>
</organism>
<feature type="region of interest" description="Disordered" evidence="1">
    <location>
        <begin position="1"/>
        <end position="21"/>
    </location>
</feature>
<feature type="non-terminal residue" evidence="2">
    <location>
        <position position="88"/>
    </location>
</feature>
<evidence type="ECO:0000256" key="1">
    <source>
        <dbReference type="SAM" id="MobiDB-lite"/>
    </source>
</evidence>